<dbReference type="Proteomes" id="UP000192276">
    <property type="component" value="Unassembled WGS sequence"/>
</dbReference>
<evidence type="ECO:0000256" key="1">
    <source>
        <dbReference type="SAM" id="Phobius"/>
    </source>
</evidence>
<dbReference type="AlphaFoldDB" id="A0A1V9EKD6"/>
<feature type="transmembrane region" description="Helical" evidence="1">
    <location>
        <begin position="12"/>
        <end position="32"/>
    </location>
</feature>
<sequence>MVNLYLKPNQQLNFLFGAMLAMTCMLVSPVSLQAQGLEFKNASLKEGDDGRDGAVYLFPNVADNVNGYIKIIGRSHAAVKLSSIDLTSTGFSKAFQPHIAYKNRSAGKSERDWWMEFEISFLSAIDNTPVTISTMDLTALDIDGDENYINEWVALYGFQSYTTEYRTSLQVDDLLESILNVLTLTGKKFSGPLKDYSGIDTNATRLMTTAKYVNKNKFRVRAGGHSDGRDIDTERMYAFWFKSFAYQAPVNSPLPVKLTAFTAKKNGNQALLNWSTEVEKDVSHFVIERSLNGKDFTDAGVIFTDGNNTVKKDYSFKDDIKAITSGLVYYRLKMVDMDGKYEQSSVRIIRIDDGNPEQSITVYPNPVANEIRVTLANSWQNRTVNIQIINAGGQNIKRISNSVPGQTATVNVSALPPGLYLVQVSDGRETAIQRFVKVK</sequence>
<keyword evidence="4" id="KW-1185">Reference proteome</keyword>
<dbReference type="EMBL" id="LWBP01000243">
    <property type="protein sequence ID" value="OQP46608.1"/>
    <property type="molecule type" value="Genomic_DNA"/>
</dbReference>
<evidence type="ECO:0000313" key="4">
    <source>
        <dbReference type="Proteomes" id="UP000192276"/>
    </source>
</evidence>
<feature type="domain" description="Secretion system C-terminal sorting" evidence="2">
    <location>
        <begin position="362"/>
        <end position="436"/>
    </location>
</feature>
<dbReference type="OrthoDB" id="652131at2"/>
<dbReference type="RefSeq" id="WP_081170640.1">
    <property type="nucleotide sequence ID" value="NZ_LWBP01000243.1"/>
</dbReference>
<keyword evidence="1" id="KW-1133">Transmembrane helix</keyword>
<keyword evidence="1" id="KW-0472">Membrane</keyword>
<dbReference type="InterPro" id="IPR026444">
    <property type="entry name" value="Secre_tail"/>
</dbReference>
<evidence type="ECO:0000313" key="3">
    <source>
        <dbReference type="EMBL" id="OQP46608.1"/>
    </source>
</evidence>
<dbReference type="STRING" id="550983.A4R26_07730"/>
<gene>
    <name evidence="3" type="ORF">A4R26_07730</name>
</gene>
<comment type="caution">
    <text evidence="3">The sequence shown here is derived from an EMBL/GenBank/DDBJ whole genome shotgun (WGS) entry which is preliminary data.</text>
</comment>
<protein>
    <recommendedName>
        <fullName evidence="2">Secretion system C-terminal sorting domain-containing protein</fullName>
    </recommendedName>
</protein>
<accession>A0A1V9EKD6</accession>
<dbReference type="Pfam" id="PF18962">
    <property type="entry name" value="Por_Secre_tail"/>
    <property type="match status" value="1"/>
</dbReference>
<organism evidence="3 4">
    <name type="scientific">Niastella populi</name>
    <dbReference type="NCBI Taxonomy" id="550983"/>
    <lineage>
        <taxon>Bacteria</taxon>
        <taxon>Pseudomonadati</taxon>
        <taxon>Bacteroidota</taxon>
        <taxon>Chitinophagia</taxon>
        <taxon>Chitinophagales</taxon>
        <taxon>Chitinophagaceae</taxon>
        <taxon>Niastella</taxon>
    </lineage>
</organism>
<evidence type="ECO:0000259" key="2">
    <source>
        <dbReference type="Pfam" id="PF18962"/>
    </source>
</evidence>
<name>A0A1V9EKD6_9BACT</name>
<dbReference type="NCBIfam" id="TIGR04183">
    <property type="entry name" value="Por_Secre_tail"/>
    <property type="match status" value="1"/>
</dbReference>
<proteinExistence type="predicted"/>
<keyword evidence="1" id="KW-0812">Transmembrane</keyword>
<reference evidence="4" key="1">
    <citation type="submission" date="2016-04" db="EMBL/GenBank/DDBJ databases">
        <authorList>
            <person name="Chen L."/>
            <person name="Zhuang W."/>
            <person name="Wang G."/>
        </authorList>
    </citation>
    <scope>NUCLEOTIDE SEQUENCE [LARGE SCALE GENOMIC DNA]</scope>
    <source>
        <strain evidence="4">208</strain>
    </source>
</reference>